<comment type="caution">
    <text evidence="2">The sequence shown here is derived from an EMBL/GenBank/DDBJ whole genome shotgun (WGS) entry which is preliminary data.</text>
</comment>
<protein>
    <submittedName>
        <fullName evidence="2">Uncharacterized protein</fullName>
    </submittedName>
</protein>
<dbReference type="EMBL" id="PGFD01000002">
    <property type="protein sequence ID" value="PJJ64356.1"/>
    <property type="molecule type" value="Genomic_DNA"/>
</dbReference>
<dbReference type="AlphaFoldDB" id="A0A2M9C1P5"/>
<keyword evidence="1" id="KW-1133">Transmembrane helix</keyword>
<gene>
    <name evidence="2" type="ORF">CLV73_2715</name>
</gene>
<evidence type="ECO:0000256" key="1">
    <source>
        <dbReference type="SAM" id="Phobius"/>
    </source>
</evidence>
<dbReference type="Proteomes" id="UP000228740">
    <property type="component" value="Unassembled WGS sequence"/>
</dbReference>
<proteinExistence type="predicted"/>
<reference evidence="2 3" key="1">
    <citation type="submission" date="2017-11" db="EMBL/GenBank/DDBJ databases">
        <title>Genomic Encyclopedia of Archaeal and Bacterial Type Strains, Phase II (KMG-II): From Individual Species to Whole Genera.</title>
        <authorList>
            <person name="Goeker M."/>
        </authorList>
    </citation>
    <scope>NUCLEOTIDE SEQUENCE [LARGE SCALE GENOMIC DNA]</scope>
    <source>
        <strain evidence="2 3">DSM 27617</strain>
    </source>
</reference>
<evidence type="ECO:0000313" key="3">
    <source>
        <dbReference type="Proteomes" id="UP000228740"/>
    </source>
</evidence>
<sequence length="765" mass="88260">MNHLAEPKKLCLFNLKNHKMSLEILNNPLIGNSFDKIMGGNSPNPIQETPALKTPVELKQKTVKQIANTYYNGKPVAESKGFQIYSDEPIFTKEIEEVTIYRNRFAETIGGIDVVLFASKNGAFLLQRYMEALPQSNELILFLEIDDKYNYNTVLRAVAGANLTNKKDIPFAELLTFTRKHEITITPDKLKELIEDGIYRNKVDFISWFLGLKDVAVAKVFNFFTKQIFQEAEKFFAGIATGIEGLKISEKGWNPNPKEGEYNPTFIPDVLYNELRKFYEHESSKNPYENLNGQKQVISKVVKALFEKIDAVKMYFKNLLRAASPLFPDYIYNRVDKALDLFFKQIDSIEDYLTDPLTGMQHIIYKSFQIANAFLCGIYSSIIDIIAGIFSLIGFVFKAVYEMRNISDNKVEYGEMFLELIEDVIGGIMNFDYKDFLYQSITFQLRTIIRLVKWIENTAAGFSLEKAAYYYGYIIGIIIDIIIETLLTGGTAALAKLAKSVESFILKPLEKITQSIEKTFTFTKDLITKVLDFIQMILREFKKGVKELFAKMNKLVDEVFGLGEEAASTPKTRAEERWRDRQQRIQKKIDKKYSEFISKWENLSLLTLTKSEIIDILTGFTKHSDEVAELLRTNKMQYEFLDDVDFEDLLRDYDFDNELTDEIIMGTRAATLDGKTFYRSSASVDQFLTEIIHEGSHVIDNLLKKELKKQGKTQKEINKIIGNNWDQEIKAFSHERDWQLKIGVSPEYESLKEIETHVQAKYPKY</sequence>
<name>A0A2M9C1P5_9FLAO</name>
<organism evidence="2 3">
    <name type="scientific">Chryseobacterium geocarposphaerae</name>
    <dbReference type="NCBI Taxonomy" id="1416776"/>
    <lineage>
        <taxon>Bacteria</taxon>
        <taxon>Pseudomonadati</taxon>
        <taxon>Bacteroidota</taxon>
        <taxon>Flavobacteriia</taxon>
        <taxon>Flavobacteriales</taxon>
        <taxon>Weeksellaceae</taxon>
        <taxon>Chryseobacterium group</taxon>
        <taxon>Chryseobacterium</taxon>
    </lineage>
</organism>
<feature type="transmembrane region" description="Helical" evidence="1">
    <location>
        <begin position="470"/>
        <end position="495"/>
    </location>
</feature>
<evidence type="ECO:0000313" key="2">
    <source>
        <dbReference type="EMBL" id="PJJ64356.1"/>
    </source>
</evidence>
<feature type="transmembrane region" description="Helical" evidence="1">
    <location>
        <begin position="370"/>
        <end position="397"/>
    </location>
</feature>
<keyword evidence="1" id="KW-0812">Transmembrane</keyword>
<keyword evidence="1" id="KW-0472">Membrane</keyword>
<accession>A0A2M9C1P5</accession>
<keyword evidence="3" id="KW-1185">Reference proteome</keyword>